<dbReference type="SUPFAM" id="SSF52172">
    <property type="entry name" value="CheY-like"/>
    <property type="match status" value="1"/>
</dbReference>
<dbReference type="SMART" id="SM00421">
    <property type="entry name" value="HTH_LUXR"/>
    <property type="match status" value="1"/>
</dbReference>
<organism evidence="9">
    <name type="scientific">Scrofimicrobium appendicitidis</name>
    <dbReference type="NCBI Taxonomy" id="3079930"/>
    <lineage>
        <taxon>Bacteria</taxon>
        <taxon>Bacillati</taxon>
        <taxon>Actinomycetota</taxon>
        <taxon>Actinomycetes</taxon>
        <taxon>Actinomycetales</taxon>
        <taxon>Actinomycetaceae</taxon>
        <taxon>Scrofimicrobium</taxon>
    </lineage>
</organism>
<gene>
    <name evidence="9" type="ORF">SAC06_09600</name>
</gene>
<proteinExistence type="inferred from homology"/>
<evidence type="ECO:0000256" key="1">
    <source>
        <dbReference type="ARBA" id="ARBA00010641"/>
    </source>
</evidence>
<dbReference type="GO" id="GO:0003677">
    <property type="term" value="F:DNA binding"/>
    <property type="evidence" value="ECO:0007669"/>
    <property type="project" value="UniProtKB-KW"/>
</dbReference>
<dbReference type="PROSITE" id="PS50110">
    <property type="entry name" value="RESPONSE_REGULATORY"/>
    <property type="match status" value="1"/>
</dbReference>
<dbReference type="InterPro" id="IPR058245">
    <property type="entry name" value="NreC/VraR/RcsB-like_REC"/>
</dbReference>
<dbReference type="KEGG" id="sapp:SAC06_09600"/>
<evidence type="ECO:0000256" key="2">
    <source>
        <dbReference type="ARBA" id="ARBA00022553"/>
    </source>
</evidence>
<keyword evidence="6" id="KW-0804">Transcription</keyword>
<dbReference type="GO" id="GO:0000160">
    <property type="term" value="P:phosphorelay signal transduction system"/>
    <property type="evidence" value="ECO:0007669"/>
    <property type="project" value="InterPro"/>
</dbReference>
<keyword evidence="2 7" id="KW-0597">Phosphoprotein</keyword>
<accession>A0AAU7V7B0</accession>
<dbReference type="InterPro" id="IPR013249">
    <property type="entry name" value="RNA_pol_sigma70_r4_t2"/>
</dbReference>
<evidence type="ECO:0000259" key="8">
    <source>
        <dbReference type="PROSITE" id="PS50110"/>
    </source>
</evidence>
<dbReference type="InterPro" id="IPR000792">
    <property type="entry name" value="Tscrpt_reg_LuxR_C"/>
</dbReference>
<dbReference type="Pfam" id="PF08281">
    <property type="entry name" value="Sigma70_r4_2"/>
    <property type="match status" value="1"/>
</dbReference>
<dbReference type="AlphaFoldDB" id="A0AAU7V7B0"/>
<dbReference type="PANTHER" id="PTHR43214">
    <property type="entry name" value="TWO-COMPONENT RESPONSE REGULATOR"/>
    <property type="match status" value="1"/>
</dbReference>
<dbReference type="InterPro" id="IPR039420">
    <property type="entry name" value="WalR-like"/>
</dbReference>
<keyword evidence="3" id="KW-0805">Transcription regulation</keyword>
<sequence>MNVLRVLLADDDPIYRQGLQALLTERADVDLVAVVPNGASALSVLERSEVDVALLDVDMPGVDGISAARQIGERHPEVTVVMLTAFEHDESLKQAIAAGAKGFLTKDLEVDRICALAREAAAGAVVMGPRPTAMLAEAYFASTEVDEEFARTLSELPPRLGALVEYLIEACPNREIAQRLGLSEATVRGYVSEILAATGCASRSQLAVRALRAGYSA</sequence>
<dbReference type="InterPro" id="IPR011006">
    <property type="entry name" value="CheY-like_superfamily"/>
</dbReference>
<comment type="similarity">
    <text evidence="1">Belongs to the sigma-70 factor family. ECF subfamily.</text>
</comment>
<evidence type="ECO:0000256" key="4">
    <source>
        <dbReference type="ARBA" id="ARBA00023082"/>
    </source>
</evidence>
<feature type="domain" description="Response regulatory" evidence="8">
    <location>
        <begin position="5"/>
        <end position="121"/>
    </location>
</feature>
<dbReference type="InterPro" id="IPR016032">
    <property type="entry name" value="Sig_transdc_resp-reg_C-effctor"/>
</dbReference>
<evidence type="ECO:0000256" key="3">
    <source>
        <dbReference type="ARBA" id="ARBA00023015"/>
    </source>
</evidence>
<protein>
    <submittedName>
        <fullName evidence="9">Response regulator transcription factor</fullName>
    </submittedName>
</protein>
<feature type="modified residue" description="4-aspartylphosphate" evidence="7">
    <location>
        <position position="56"/>
    </location>
</feature>
<dbReference type="Pfam" id="PF00072">
    <property type="entry name" value="Response_reg"/>
    <property type="match status" value="1"/>
</dbReference>
<dbReference type="InterPro" id="IPR001789">
    <property type="entry name" value="Sig_transdc_resp-reg_receiver"/>
</dbReference>
<dbReference type="SUPFAM" id="SSF46894">
    <property type="entry name" value="C-terminal effector domain of the bipartite response regulators"/>
    <property type="match status" value="1"/>
</dbReference>
<evidence type="ECO:0000313" key="9">
    <source>
        <dbReference type="EMBL" id="XBW07884.1"/>
    </source>
</evidence>
<evidence type="ECO:0000256" key="5">
    <source>
        <dbReference type="ARBA" id="ARBA00023125"/>
    </source>
</evidence>
<evidence type="ECO:0000256" key="6">
    <source>
        <dbReference type="ARBA" id="ARBA00023163"/>
    </source>
</evidence>
<dbReference type="Gene3D" id="3.40.50.2300">
    <property type="match status" value="1"/>
</dbReference>
<reference evidence="9" key="1">
    <citation type="submission" date="2023-11" db="EMBL/GenBank/DDBJ databases">
        <title>Scrofimicrobium hongkongense sp. nov., isolated from a patient with peritonitis.</title>
        <authorList>
            <person name="Lao H.Y."/>
            <person name="Wong A.Y.P."/>
            <person name="Ng T.L."/>
            <person name="Wong R.Y.L."/>
            <person name="Yau M.C.Y."/>
            <person name="Lam J.Y.W."/>
            <person name="Siu G.K.H."/>
        </authorList>
    </citation>
    <scope>NUCLEOTIDE SEQUENCE</scope>
    <source>
        <strain evidence="9">R131</strain>
    </source>
</reference>
<dbReference type="GO" id="GO:0016987">
    <property type="term" value="F:sigma factor activity"/>
    <property type="evidence" value="ECO:0007669"/>
    <property type="project" value="UniProtKB-KW"/>
</dbReference>
<dbReference type="EMBL" id="CP138335">
    <property type="protein sequence ID" value="XBW07884.1"/>
    <property type="molecule type" value="Genomic_DNA"/>
</dbReference>
<dbReference type="RefSeq" id="WP_350258085.1">
    <property type="nucleotide sequence ID" value="NZ_CP138335.1"/>
</dbReference>
<keyword evidence="4" id="KW-0731">Sigma factor</keyword>
<dbReference type="SMART" id="SM00448">
    <property type="entry name" value="REC"/>
    <property type="match status" value="1"/>
</dbReference>
<dbReference type="PANTHER" id="PTHR43214:SF24">
    <property type="entry name" value="TRANSCRIPTIONAL REGULATORY PROTEIN NARL-RELATED"/>
    <property type="match status" value="1"/>
</dbReference>
<evidence type="ECO:0000256" key="7">
    <source>
        <dbReference type="PROSITE-ProRule" id="PRU00169"/>
    </source>
</evidence>
<name>A0AAU7V7B0_9ACTO</name>
<dbReference type="CDD" id="cd17535">
    <property type="entry name" value="REC_NarL-like"/>
    <property type="match status" value="1"/>
</dbReference>
<keyword evidence="5" id="KW-0238">DNA-binding</keyword>
<dbReference type="GO" id="GO:0006352">
    <property type="term" value="P:DNA-templated transcription initiation"/>
    <property type="evidence" value="ECO:0007669"/>
    <property type="project" value="InterPro"/>
</dbReference>